<evidence type="ECO:0000256" key="1">
    <source>
        <dbReference type="SAM" id="MobiDB-lite"/>
    </source>
</evidence>
<dbReference type="InterPro" id="IPR042536">
    <property type="entry name" value="TFIIIC_tauA_Sfc1"/>
</dbReference>
<dbReference type="Gene3D" id="3.30.200.160">
    <property type="entry name" value="TFIIIC, subcomplex tauA, subunit Sfc1, barrel domain"/>
    <property type="match status" value="1"/>
</dbReference>
<dbReference type="InterPro" id="IPR040454">
    <property type="entry name" value="TF_IIIC_Tfc1/Sfc1"/>
</dbReference>
<keyword evidence="4" id="KW-1185">Reference proteome</keyword>
<dbReference type="Pfam" id="PF09734">
    <property type="entry name" value="Tau95"/>
    <property type="match status" value="1"/>
</dbReference>
<gene>
    <name evidence="3" type="primary">TFC1</name>
    <name evidence="3" type="ORF">IWW39_005295</name>
</gene>
<dbReference type="PANTHER" id="PTHR13230">
    <property type="entry name" value="GENERAL TRANSCRIPTION FACTOR IIIC, POLYPEPTIDE 5"/>
    <property type="match status" value="1"/>
</dbReference>
<sequence>MPPKAKPKSKSKLGAGRIGEEMAERKSLPERTAFSIEYPGFVNNTDKAILTLGGAERVVAVIDKTARFRKLADFQYIVPKGDPLKQIAKALGKVDIDEAKRLCESGVLDSNLDASTGYIPAPFLDSVGWPSQYPLKNVIEATNPDMEDAEDAVEKRRPKARQKSGSRFYGIIVKYTDSTVPTEPTPKALETVKDIPRSLMRKAQDILAQTPVVSRNAMEVLIPPSERQGCRLNQVMHSIAYLMHTGSWRSCWIRFGYDPRKEEEAYKYQVLDMRRKSSKEIAGRIRISRRGRGANMMKKPVEEDAAPRSVIEAQRYIFDPTAAAQDMGGIYQLIHIEIPGIKDLINYASGRRKKPCYESGWLQPSLSRLIQAKLRDSRRVYGEGSTETPDILEVNYEELDKAIEVDRKAEELELSTEALLREREAGSVLGQADRERLHANVDKLMRNLGEAENMEVDDGEYDDGAEFDEFDIYGEETDAESQSDAAEDD</sequence>
<feature type="compositionally biased region" description="Basic residues" evidence="1">
    <location>
        <begin position="1"/>
        <end position="11"/>
    </location>
</feature>
<dbReference type="InterPro" id="IPR019136">
    <property type="entry name" value="TF_IIIC_su-5_HTH"/>
</dbReference>
<dbReference type="GO" id="GO:0001003">
    <property type="term" value="F:RNA polymerase III type 2 promoter sequence-specific DNA binding"/>
    <property type="evidence" value="ECO:0007669"/>
    <property type="project" value="TreeGrafter"/>
</dbReference>
<feature type="domain" description="Transcription factor IIIC subunit 5 HTH" evidence="2">
    <location>
        <begin position="120"/>
        <end position="274"/>
    </location>
</feature>
<comment type="caution">
    <text evidence="3">The sequence shown here is derived from an EMBL/GenBank/DDBJ whole genome shotgun (WGS) entry which is preliminary data.</text>
</comment>
<dbReference type="Proteomes" id="UP001151516">
    <property type="component" value="Unassembled WGS sequence"/>
</dbReference>
<feature type="region of interest" description="Disordered" evidence="1">
    <location>
        <begin position="1"/>
        <end position="21"/>
    </location>
</feature>
<name>A0A9W8L2K7_9FUNG</name>
<evidence type="ECO:0000313" key="4">
    <source>
        <dbReference type="Proteomes" id="UP001151516"/>
    </source>
</evidence>
<protein>
    <submittedName>
        <fullName evidence="3">Tau 95 subunit of transcription factor TFIIIC</fullName>
    </submittedName>
</protein>
<dbReference type="GO" id="GO:0001002">
    <property type="term" value="F:RNA polymerase III type 1 promoter sequence-specific DNA binding"/>
    <property type="evidence" value="ECO:0007669"/>
    <property type="project" value="TreeGrafter"/>
</dbReference>
<dbReference type="GO" id="GO:0000127">
    <property type="term" value="C:transcription factor TFIIIC complex"/>
    <property type="evidence" value="ECO:0007669"/>
    <property type="project" value="InterPro"/>
</dbReference>
<dbReference type="GO" id="GO:0006384">
    <property type="term" value="P:transcription initiation at RNA polymerase III promoter"/>
    <property type="evidence" value="ECO:0007669"/>
    <property type="project" value="InterPro"/>
</dbReference>
<dbReference type="OrthoDB" id="5598268at2759"/>
<dbReference type="EMBL" id="JANBTX010000258">
    <property type="protein sequence ID" value="KAJ2683798.1"/>
    <property type="molecule type" value="Genomic_DNA"/>
</dbReference>
<reference evidence="3" key="1">
    <citation type="submission" date="2022-07" db="EMBL/GenBank/DDBJ databases">
        <title>Phylogenomic reconstructions and comparative analyses of Kickxellomycotina fungi.</title>
        <authorList>
            <person name="Reynolds N.K."/>
            <person name="Stajich J.E."/>
            <person name="Barry K."/>
            <person name="Grigoriev I.V."/>
            <person name="Crous P."/>
            <person name="Smith M.E."/>
        </authorList>
    </citation>
    <scope>NUCLEOTIDE SEQUENCE</scope>
    <source>
        <strain evidence="3">CBS 109367</strain>
    </source>
</reference>
<evidence type="ECO:0000313" key="3">
    <source>
        <dbReference type="EMBL" id="KAJ2683798.1"/>
    </source>
</evidence>
<evidence type="ECO:0000259" key="2">
    <source>
        <dbReference type="Pfam" id="PF09734"/>
    </source>
</evidence>
<organism evidence="3 4">
    <name type="scientific">Coemansia spiralis</name>
    <dbReference type="NCBI Taxonomy" id="417178"/>
    <lineage>
        <taxon>Eukaryota</taxon>
        <taxon>Fungi</taxon>
        <taxon>Fungi incertae sedis</taxon>
        <taxon>Zoopagomycota</taxon>
        <taxon>Kickxellomycotina</taxon>
        <taxon>Kickxellomycetes</taxon>
        <taxon>Kickxellales</taxon>
        <taxon>Kickxellaceae</taxon>
        <taxon>Coemansia</taxon>
    </lineage>
</organism>
<dbReference type="AlphaFoldDB" id="A0A9W8L2K7"/>
<accession>A0A9W8L2K7</accession>
<proteinExistence type="predicted"/>
<dbReference type="PANTHER" id="PTHR13230:SF5">
    <property type="entry name" value="GENERAL TRANSCRIPTION FACTOR 3C POLYPEPTIDE 5"/>
    <property type="match status" value="1"/>
</dbReference>